<protein>
    <submittedName>
        <fullName evidence="2">Uncharacterized protein</fullName>
    </submittedName>
</protein>
<reference evidence="2" key="1">
    <citation type="journal article" date="2020" name="Nature">
        <title>Giant virus diversity and host interactions through global metagenomics.</title>
        <authorList>
            <person name="Schulz F."/>
            <person name="Roux S."/>
            <person name="Paez-Espino D."/>
            <person name="Jungbluth S."/>
            <person name="Walsh D.A."/>
            <person name="Denef V.J."/>
            <person name="McMahon K.D."/>
            <person name="Konstantinidis K.T."/>
            <person name="Eloe-Fadrosh E.A."/>
            <person name="Kyrpides N.C."/>
            <person name="Woyke T."/>
        </authorList>
    </citation>
    <scope>NUCLEOTIDE SEQUENCE</scope>
    <source>
        <strain evidence="2">GVMAG-S-1035124-57</strain>
    </source>
</reference>
<sequence>MNNNNAFAITFERVLRGPPVELSDFEKEISRPMLLLDAEVDADVEDIIADAIMRRSCNPVCIHLRLKEGFQPQSTLTRNELYELSSLPCNLKARELARFYARIANLRSHIMQEQAQQQQQPQGNLNQQQPQGNLNQQQPQGNLNQQQQQQQQQTPDMLRLQRAYATQMEIMQNKQRENQEHLDRIMRAIVLHPDQDYRCIHPQLTNAELDALELQLADIMERGCASNQLRCMKITEAIIEQQLYEALMAELDAL</sequence>
<dbReference type="AlphaFoldDB" id="A0A6C0M0U9"/>
<proteinExistence type="predicted"/>
<accession>A0A6C0M0U9</accession>
<evidence type="ECO:0000313" key="2">
    <source>
        <dbReference type="EMBL" id="QHU36270.1"/>
    </source>
</evidence>
<feature type="compositionally biased region" description="Low complexity" evidence="1">
    <location>
        <begin position="116"/>
        <end position="153"/>
    </location>
</feature>
<dbReference type="EMBL" id="MN740634">
    <property type="protein sequence ID" value="QHU36270.1"/>
    <property type="molecule type" value="Genomic_DNA"/>
</dbReference>
<feature type="region of interest" description="Disordered" evidence="1">
    <location>
        <begin position="112"/>
        <end position="157"/>
    </location>
</feature>
<name>A0A6C0M0U9_9ZZZZ</name>
<evidence type="ECO:0000256" key="1">
    <source>
        <dbReference type="SAM" id="MobiDB-lite"/>
    </source>
</evidence>
<organism evidence="2">
    <name type="scientific">viral metagenome</name>
    <dbReference type="NCBI Taxonomy" id="1070528"/>
    <lineage>
        <taxon>unclassified sequences</taxon>
        <taxon>metagenomes</taxon>
        <taxon>organismal metagenomes</taxon>
    </lineage>
</organism>